<feature type="chain" id="PRO_5025560318" description="Apple domain-containing protein" evidence="1">
    <location>
        <begin position="16"/>
        <end position="347"/>
    </location>
</feature>
<keyword evidence="3" id="KW-1185">Reference proteome</keyword>
<evidence type="ECO:0000256" key="1">
    <source>
        <dbReference type="SAM" id="SignalP"/>
    </source>
</evidence>
<evidence type="ECO:0000313" key="2">
    <source>
        <dbReference type="EMBL" id="KAF2164817.1"/>
    </source>
</evidence>
<evidence type="ECO:0008006" key="4">
    <source>
        <dbReference type="Google" id="ProtNLM"/>
    </source>
</evidence>
<reference evidence="2" key="1">
    <citation type="journal article" date="2020" name="Stud. Mycol.">
        <title>101 Dothideomycetes genomes: a test case for predicting lifestyles and emergence of pathogens.</title>
        <authorList>
            <person name="Haridas S."/>
            <person name="Albert R."/>
            <person name="Binder M."/>
            <person name="Bloem J."/>
            <person name="Labutti K."/>
            <person name="Salamov A."/>
            <person name="Andreopoulos B."/>
            <person name="Baker S."/>
            <person name="Barry K."/>
            <person name="Bills G."/>
            <person name="Bluhm B."/>
            <person name="Cannon C."/>
            <person name="Castanera R."/>
            <person name="Culley D."/>
            <person name="Daum C."/>
            <person name="Ezra D."/>
            <person name="Gonzalez J."/>
            <person name="Henrissat B."/>
            <person name="Kuo A."/>
            <person name="Liang C."/>
            <person name="Lipzen A."/>
            <person name="Lutzoni F."/>
            <person name="Magnuson J."/>
            <person name="Mondo S."/>
            <person name="Nolan M."/>
            <person name="Ohm R."/>
            <person name="Pangilinan J."/>
            <person name="Park H.-J."/>
            <person name="Ramirez L."/>
            <person name="Alfaro M."/>
            <person name="Sun H."/>
            <person name="Tritt A."/>
            <person name="Yoshinaga Y."/>
            <person name="Zwiers L.-H."/>
            <person name="Turgeon B."/>
            <person name="Goodwin S."/>
            <person name="Spatafora J."/>
            <person name="Crous P."/>
            <person name="Grigoriev I."/>
        </authorList>
    </citation>
    <scope>NUCLEOTIDE SEQUENCE</scope>
    <source>
        <strain evidence="2">ATCC 36951</strain>
    </source>
</reference>
<dbReference type="Proteomes" id="UP000799537">
    <property type="component" value="Unassembled WGS sequence"/>
</dbReference>
<dbReference type="RefSeq" id="XP_033665706.1">
    <property type="nucleotide sequence ID" value="XM_033807361.1"/>
</dbReference>
<feature type="signal peptide" evidence="1">
    <location>
        <begin position="1"/>
        <end position="15"/>
    </location>
</feature>
<accession>A0A6A6CC92</accession>
<evidence type="ECO:0000313" key="3">
    <source>
        <dbReference type="Proteomes" id="UP000799537"/>
    </source>
</evidence>
<protein>
    <recommendedName>
        <fullName evidence="4">Apple domain-containing protein</fullName>
    </recommendedName>
</protein>
<sequence length="347" mass="36325">MLLLNILGLVGAALAATTTTCQTVSTSTSTSRVKTYWNTETTTETKSIKSVYQDTITTTQPDKTVTSQNTIYTLVGTTTVGGGLVSAGSTTTSTSQIWTTVTATTSTVSTFTSTISYPTSTISPSPGFTPLADYLNSQGHVATRIKSAARKRNVAFEDAGVIENRQASQYPVFVLCDKYIGTTTSTTVTSTKTPPKTSTLSRSTTTVTAADATKKVKSTVSAGATTTYTATSTYYAACAANNSVDTVDGGAIESFSPYTPGLGFSLYQGVPAPQTAYECCVACLMMDPPCALSWWTTNPTPGCLLLADNGTCTGSGFQAWFKTTPGDESDTTFSNSNCASWDYLGTT</sequence>
<dbReference type="AlphaFoldDB" id="A0A6A6CC92"/>
<name>A0A6A6CC92_ZASCE</name>
<gene>
    <name evidence="2" type="ORF">M409DRAFT_24722</name>
</gene>
<proteinExistence type="predicted"/>
<dbReference type="EMBL" id="ML993602">
    <property type="protein sequence ID" value="KAF2164817.1"/>
    <property type="molecule type" value="Genomic_DNA"/>
</dbReference>
<keyword evidence="1" id="KW-0732">Signal</keyword>
<dbReference type="GeneID" id="54560633"/>
<organism evidence="2 3">
    <name type="scientific">Zasmidium cellare ATCC 36951</name>
    <dbReference type="NCBI Taxonomy" id="1080233"/>
    <lineage>
        <taxon>Eukaryota</taxon>
        <taxon>Fungi</taxon>
        <taxon>Dikarya</taxon>
        <taxon>Ascomycota</taxon>
        <taxon>Pezizomycotina</taxon>
        <taxon>Dothideomycetes</taxon>
        <taxon>Dothideomycetidae</taxon>
        <taxon>Mycosphaerellales</taxon>
        <taxon>Mycosphaerellaceae</taxon>
        <taxon>Zasmidium</taxon>
    </lineage>
</organism>